<organism evidence="2 3">
    <name type="scientific">Prorocentrum cordatum</name>
    <dbReference type="NCBI Taxonomy" id="2364126"/>
    <lineage>
        <taxon>Eukaryota</taxon>
        <taxon>Sar</taxon>
        <taxon>Alveolata</taxon>
        <taxon>Dinophyceae</taxon>
        <taxon>Prorocentrales</taxon>
        <taxon>Prorocentraceae</taxon>
        <taxon>Prorocentrum</taxon>
    </lineage>
</organism>
<dbReference type="EMBL" id="CAUYUJ010008029">
    <property type="protein sequence ID" value="CAK0822679.1"/>
    <property type="molecule type" value="Genomic_DNA"/>
</dbReference>
<evidence type="ECO:0000256" key="1">
    <source>
        <dbReference type="SAM" id="MobiDB-lite"/>
    </source>
</evidence>
<sequence length="278" mass="31162">MRQPLREPQLLAPGSKYTTPNQRVQHGARRFLRTPAQSSPALRAGANDPSPRRLWAPTAGGLPNRAGAGELSSCDCAMFPSARLERERVELLPDSWARRLRAPQRVRAFMHTCLQQILRHDVRRCIRKRRRHTNDARTENIGLWTSPHATRSTDPHLLSGPVWEAWTGSTNYHPRLPPWSSRPVRLRGFIGGQGWSGSGNFRSSPSSPNSSGIHSGCCTSSFMTGPFRRRRTFSSKPCTRAMVTSATFREFSPGRHLRTSTPLNLETNSSHASLVRKL</sequence>
<feature type="region of interest" description="Disordered" evidence="1">
    <location>
        <begin position="1"/>
        <end position="60"/>
    </location>
</feature>
<comment type="caution">
    <text evidence="2">The sequence shown here is derived from an EMBL/GenBank/DDBJ whole genome shotgun (WGS) entry which is preliminary data.</text>
</comment>
<protein>
    <submittedName>
        <fullName evidence="2">Uncharacterized protein</fullName>
    </submittedName>
</protein>
<name>A0ABN9RVB3_9DINO</name>
<dbReference type="Proteomes" id="UP001189429">
    <property type="component" value="Unassembled WGS sequence"/>
</dbReference>
<accession>A0ABN9RVB3</accession>
<proteinExistence type="predicted"/>
<gene>
    <name evidence="2" type="ORF">PCOR1329_LOCUS23631</name>
</gene>
<evidence type="ECO:0000313" key="2">
    <source>
        <dbReference type="EMBL" id="CAK0822679.1"/>
    </source>
</evidence>
<keyword evidence="3" id="KW-1185">Reference proteome</keyword>
<reference evidence="2" key="1">
    <citation type="submission" date="2023-10" db="EMBL/GenBank/DDBJ databases">
        <authorList>
            <person name="Chen Y."/>
            <person name="Shah S."/>
            <person name="Dougan E. K."/>
            <person name="Thang M."/>
            <person name="Chan C."/>
        </authorList>
    </citation>
    <scope>NUCLEOTIDE SEQUENCE [LARGE SCALE GENOMIC DNA]</scope>
</reference>
<evidence type="ECO:0000313" key="3">
    <source>
        <dbReference type="Proteomes" id="UP001189429"/>
    </source>
</evidence>